<dbReference type="STRING" id="288004.AL038_09060"/>
<dbReference type="HAMAP" id="MF_00536">
    <property type="entry name" value="PdxA"/>
    <property type="match status" value="1"/>
</dbReference>
<feature type="binding site" evidence="10">
    <location>
        <position position="292"/>
    </location>
    <ligand>
        <name>substrate</name>
    </ligand>
</feature>
<comment type="similarity">
    <text evidence="10">Belongs to the PdxA family.</text>
</comment>
<comment type="subunit">
    <text evidence="10">Homodimer.</text>
</comment>
<comment type="function">
    <text evidence="10">Catalyzes the NAD(P)-dependent oxidation of 4-(phosphooxy)-L-threonine (HTP) into 2-amino-3-oxo-4-(phosphooxy)butyric acid which spontaneously decarboxylates to form 3-amino-2-oxopropyl phosphate (AHAP).</text>
</comment>
<proteinExistence type="inferred from homology"/>
<sequence length="329" mass="35012">MSIVFPRIALTPGEPAGIGIDITLALAQQDISAHIVAFADPNLLAERARLLGLSINFDVHDCHIPTPQIAGTLKVKPISLVEPSHCGVLNPRNALYVLTTLRQACQGCIDKQFDALVTAPVHKGVINEAGIPFSGHTEFFAHQTGTKEVVMMLTTSTLAVALVTTHLPLALVSQAITHEKLTSVIQILYHDLQVKFGLKDPHILVCGLNPHAGEGGYLGDEEITTIIPVLQTLRATGMRLIGPVPADTAFTADMLQDIDVVLTMYHDQGLPVLKQQGFGEAVNITLGLPIIRTSVDHGTALSLAGTGKATADSLLSAVNMALKMINAQF</sequence>
<dbReference type="GO" id="GO:0042823">
    <property type="term" value="P:pyridoxal phosphate biosynthetic process"/>
    <property type="evidence" value="ECO:0007669"/>
    <property type="project" value="UniProtKB-UniRule"/>
</dbReference>
<dbReference type="PANTHER" id="PTHR30004:SF5">
    <property type="entry name" value="4-HYDROXYTHREONINE-4-PHOSPHATE DEHYDROGENASE"/>
    <property type="match status" value="1"/>
</dbReference>
<dbReference type="Proteomes" id="UP000234271">
    <property type="component" value="Chromosome"/>
</dbReference>
<feature type="binding site" evidence="10">
    <location>
        <position position="283"/>
    </location>
    <ligand>
        <name>substrate</name>
    </ligand>
</feature>
<evidence type="ECO:0000256" key="6">
    <source>
        <dbReference type="ARBA" id="ARBA00023002"/>
    </source>
</evidence>
<dbReference type="GO" id="GO:0050897">
    <property type="term" value="F:cobalt ion binding"/>
    <property type="evidence" value="ECO:0007669"/>
    <property type="project" value="UniProtKB-UniRule"/>
</dbReference>
<keyword evidence="5 10" id="KW-0521">NADP</keyword>
<dbReference type="InterPro" id="IPR037510">
    <property type="entry name" value="PdxA"/>
</dbReference>
<comment type="subcellular location">
    <subcellularLocation>
        <location evidence="10">Cytoplasm</location>
    </subcellularLocation>
</comment>
<dbReference type="EMBL" id="CP018889">
    <property type="protein sequence ID" value="AUI69918.1"/>
    <property type="molecule type" value="Genomic_DNA"/>
</dbReference>
<evidence type="ECO:0000313" key="12">
    <source>
        <dbReference type="Proteomes" id="UP000234271"/>
    </source>
</evidence>
<keyword evidence="3 10" id="KW-0862">Zinc</keyword>
<dbReference type="OrthoDB" id="9801783at2"/>
<evidence type="ECO:0000256" key="3">
    <source>
        <dbReference type="ARBA" id="ARBA00022833"/>
    </source>
</evidence>
<feature type="binding site" evidence="10">
    <location>
        <position position="136"/>
    </location>
    <ligand>
        <name>substrate</name>
    </ligand>
</feature>
<feature type="binding site" evidence="10">
    <location>
        <position position="211"/>
    </location>
    <ligand>
        <name>a divalent metal cation</name>
        <dbReference type="ChEBI" id="CHEBI:60240"/>
        <note>ligand shared between dimeric partners</note>
    </ligand>
</feature>
<dbReference type="GO" id="GO:0005737">
    <property type="term" value="C:cytoplasm"/>
    <property type="evidence" value="ECO:0007669"/>
    <property type="project" value="UniProtKB-SubCell"/>
</dbReference>
<comment type="pathway">
    <text evidence="10">Cofactor biosynthesis; pyridoxine 5'-phosphate biosynthesis; pyridoxine 5'-phosphate from D-erythrose 4-phosphate: step 4/5.</text>
</comment>
<dbReference type="AlphaFoldDB" id="A0A2N9YHB3"/>
<comment type="cofactor">
    <cofactor evidence="10">
        <name>Zn(2+)</name>
        <dbReference type="ChEBI" id="CHEBI:29105"/>
    </cofactor>
    <cofactor evidence="10">
        <name>Mg(2+)</name>
        <dbReference type="ChEBI" id="CHEBI:18420"/>
    </cofactor>
    <cofactor evidence="10">
        <name>Co(2+)</name>
        <dbReference type="ChEBI" id="CHEBI:48828"/>
    </cofactor>
    <text evidence="10">Binds 1 divalent metal cation per subunit. Can use ions such as Zn(2+), Mg(2+) or Co(2+).</text>
</comment>
<protein>
    <recommendedName>
        <fullName evidence="10">4-hydroxythreonine-4-phosphate dehydrogenase</fullName>
        <ecNumber evidence="10">1.1.1.262</ecNumber>
    </recommendedName>
    <alternativeName>
        <fullName evidence="10">4-(phosphohydroxy)-L-threonine dehydrogenase</fullName>
    </alternativeName>
</protein>
<keyword evidence="1 10" id="KW-0963">Cytoplasm</keyword>
<evidence type="ECO:0000313" key="11">
    <source>
        <dbReference type="EMBL" id="AUI69918.1"/>
    </source>
</evidence>
<evidence type="ECO:0000256" key="4">
    <source>
        <dbReference type="ARBA" id="ARBA00022842"/>
    </source>
</evidence>
<evidence type="ECO:0000256" key="2">
    <source>
        <dbReference type="ARBA" id="ARBA00022723"/>
    </source>
</evidence>
<evidence type="ECO:0000256" key="1">
    <source>
        <dbReference type="ARBA" id="ARBA00022490"/>
    </source>
</evidence>
<feature type="binding site" evidence="10">
    <location>
        <position position="166"/>
    </location>
    <ligand>
        <name>a divalent metal cation</name>
        <dbReference type="ChEBI" id="CHEBI:60240"/>
        <note>ligand shared between dimeric partners</note>
    </ligand>
</feature>
<dbReference type="RefSeq" id="WP_062152054.1">
    <property type="nucleotide sequence ID" value="NZ_CP012373.2"/>
</dbReference>
<dbReference type="SUPFAM" id="SSF53659">
    <property type="entry name" value="Isocitrate/Isopropylmalate dehydrogenase-like"/>
    <property type="match status" value="1"/>
</dbReference>
<dbReference type="Gene3D" id="3.40.718.10">
    <property type="entry name" value="Isopropylmalate Dehydrogenase"/>
    <property type="match status" value="1"/>
</dbReference>
<feature type="binding site" evidence="10">
    <location>
        <position position="137"/>
    </location>
    <ligand>
        <name>substrate</name>
    </ligand>
</feature>
<dbReference type="InterPro" id="IPR005255">
    <property type="entry name" value="PdxA_fam"/>
</dbReference>
<evidence type="ECO:0000256" key="5">
    <source>
        <dbReference type="ARBA" id="ARBA00022857"/>
    </source>
</evidence>
<evidence type="ECO:0000256" key="9">
    <source>
        <dbReference type="ARBA" id="ARBA00023285"/>
    </source>
</evidence>
<evidence type="ECO:0000256" key="7">
    <source>
        <dbReference type="ARBA" id="ARBA00023027"/>
    </source>
</evidence>
<keyword evidence="12" id="KW-1185">Reference proteome</keyword>
<keyword evidence="6 10" id="KW-0560">Oxidoreductase</keyword>
<comment type="catalytic activity">
    <reaction evidence="10">
        <text>4-(phosphooxy)-L-threonine + NAD(+) = 3-amino-2-oxopropyl phosphate + CO2 + NADH</text>
        <dbReference type="Rhea" id="RHEA:32275"/>
        <dbReference type="ChEBI" id="CHEBI:16526"/>
        <dbReference type="ChEBI" id="CHEBI:57279"/>
        <dbReference type="ChEBI" id="CHEBI:57540"/>
        <dbReference type="ChEBI" id="CHEBI:57945"/>
        <dbReference type="ChEBI" id="CHEBI:58452"/>
        <dbReference type="EC" id="1.1.1.262"/>
    </reaction>
</comment>
<evidence type="ECO:0000256" key="10">
    <source>
        <dbReference type="HAMAP-Rule" id="MF_00536"/>
    </source>
</evidence>
<feature type="binding site" evidence="10">
    <location>
        <position position="274"/>
    </location>
    <ligand>
        <name>substrate</name>
    </ligand>
</feature>
<dbReference type="EC" id="1.1.1.262" evidence="10"/>
<dbReference type="UniPathway" id="UPA00244">
    <property type="reaction ID" value="UER00312"/>
</dbReference>
<keyword evidence="8 10" id="KW-0664">Pyridoxine biosynthesis</keyword>
<comment type="miscellaneous">
    <text evidence="10">The active site is located at the dimer interface.</text>
</comment>
<accession>A0A2N9YHB3</accession>
<evidence type="ECO:0000256" key="8">
    <source>
        <dbReference type="ARBA" id="ARBA00023096"/>
    </source>
</evidence>
<dbReference type="GO" id="GO:0008615">
    <property type="term" value="P:pyridoxine biosynthetic process"/>
    <property type="evidence" value="ECO:0007669"/>
    <property type="project" value="UniProtKB-UniRule"/>
</dbReference>
<dbReference type="GO" id="GO:0008270">
    <property type="term" value="F:zinc ion binding"/>
    <property type="evidence" value="ECO:0007669"/>
    <property type="project" value="UniProtKB-UniRule"/>
</dbReference>
<keyword evidence="9 10" id="KW-0170">Cobalt</keyword>
<name>A0A2N9YHB3_9GAMM</name>
<dbReference type="GO" id="GO:0051287">
    <property type="term" value="F:NAD binding"/>
    <property type="evidence" value="ECO:0007669"/>
    <property type="project" value="InterPro"/>
</dbReference>
<dbReference type="GO" id="GO:0050570">
    <property type="term" value="F:4-hydroxythreonine-4-phosphate dehydrogenase activity"/>
    <property type="evidence" value="ECO:0007669"/>
    <property type="project" value="UniProtKB-UniRule"/>
</dbReference>
<feature type="binding site" evidence="10">
    <location>
        <position position="266"/>
    </location>
    <ligand>
        <name>a divalent metal cation</name>
        <dbReference type="ChEBI" id="CHEBI:60240"/>
        <note>ligand shared between dimeric partners</note>
    </ligand>
</feature>
<organism evidence="11 12">
    <name type="scientific">Beggiatoa leptomitoformis</name>
    <dbReference type="NCBI Taxonomy" id="288004"/>
    <lineage>
        <taxon>Bacteria</taxon>
        <taxon>Pseudomonadati</taxon>
        <taxon>Pseudomonadota</taxon>
        <taxon>Gammaproteobacteria</taxon>
        <taxon>Thiotrichales</taxon>
        <taxon>Thiotrichaceae</taxon>
        <taxon>Beggiatoa</taxon>
    </lineage>
</organism>
<dbReference type="KEGG" id="blep:AL038_09060"/>
<dbReference type="NCBIfam" id="TIGR00557">
    <property type="entry name" value="pdxA"/>
    <property type="match status" value="1"/>
</dbReference>
<keyword evidence="4 10" id="KW-0460">Magnesium</keyword>
<gene>
    <name evidence="10 11" type="primary">pdxA</name>
    <name evidence="11" type="ORF">BLE401_15250</name>
</gene>
<reference evidence="12" key="1">
    <citation type="submission" date="2016-12" db="EMBL/GenBank/DDBJ databases">
        <title>Complete Genome Sequence of Beggiatoa leptomitiformis D-401.</title>
        <authorList>
            <person name="Fomenkov A."/>
            <person name="Vincze T."/>
            <person name="Grabovich M."/>
            <person name="Anton B.P."/>
            <person name="Dubinina G."/>
            <person name="Orlova M."/>
            <person name="Belousova E."/>
            <person name="Roberts R.J."/>
        </authorList>
    </citation>
    <scope>NUCLEOTIDE SEQUENCE [LARGE SCALE GENOMIC DNA]</scope>
    <source>
        <strain evidence="12">D-401</strain>
    </source>
</reference>
<keyword evidence="7 10" id="KW-0520">NAD</keyword>
<dbReference type="GO" id="GO:0000287">
    <property type="term" value="F:magnesium ion binding"/>
    <property type="evidence" value="ECO:0007669"/>
    <property type="project" value="UniProtKB-UniRule"/>
</dbReference>
<dbReference type="Pfam" id="PF04166">
    <property type="entry name" value="PdxA"/>
    <property type="match status" value="1"/>
</dbReference>
<keyword evidence="2 10" id="KW-0479">Metal-binding</keyword>
<dbReference type="PANTHER" id="PTHR30004">
    <property type="entry name" value="4-HYDROXYTHREONINE-4-PHOSPHATE DEHYDROGENASE"/>
    <property type="match status" value="1"/>
</dbReference>